<feature type="region of interest" description="Disordered" evidence="4">
    <location>
        <begin position="2155"/>
        <end position="2174"/>
    </location>
</feature>
<reference evidence="8" key="2">
    <citation type="journal article" date="2021" name="Sci. Data">
        <title>Chromosome-scale genome sequencing, assembly and annotation of six genomes from subfamily Leishmaniinae.</title>
        <authorList>
            <person name="Almutairi H."/>
            <person name="Urbaniak M.D."/>
            <person name="Bates M.D."/>
            <person name="Jariyapan N."/>
            <person name="Kwakye-Nuako G."/>
            <person name="Thomaz Soccol V."/>
            <person name="Al-Salem W.S."/>
            <person name="Dillon R.J."/>
            <person name="Bates P.A."/>
            <person name="Gatherer D."/>
        </authorList>
    </citation>
    <scope>NUCLEOTIDE SEQUENCE [LARGE SCALE GENOMIC DNA]</scope>
</reference>
<comment type="similarity">
    <text evidence="1">Belongs to the VPS13 family.</text>
</comment>
<accession>A0A836GPY9</accession>
<dbReference type="RefSeq" id="XP_067059625.1">
    <property type="nucleotide sequence ID" value="XM_067202975.1"/>
</dbReference>
<feature type="region of interest" description="Disordered" evidence="4">
    <location>
        <begin position="191"/>
        <end position="229"/>
    </location>
</feature>
<dbReference type="GO" id="GO:0006869">
    <property type="term" value="P:lipid transport"/>
    <property type="evidence" value="ECO:0007669"/>
    <property type="project" value="UniProtKB-KW"/>
</dbReference>
<feature type="compositionally biased region" description="Polar residues" evidence="4">
    <location>
        <begin position="205"/>
        <end position="217"/>
    </location>
</feature>
<evidence type="ECO:0008006" key="9">
    <source>
        <dbReference type="Google" id="ProtNLM"/>
    </source>
</evidence>
<organism evidence="7 8">
    <name type="scientific">Leishmania orientalis</name>
    <dbReference type="NCBI Taxonomy" id="2249476"/>
    <lineage>
        <taxon>Eukaryota</taxon>
        <taxon>Discoba</taxon>
        <taxon>Euglenozoa</taxon>
        <taxon>Kinetoplastea</taxon>
        <taxon>Metakinetoplastina</taxon>
        <taxon>Trypanosomatida</taxon>
        <taxon>Trypanosomatidae</taxon>
        <taxon>Leishmaniinae</taxon>
        <taxon>Leishmania</taxon>
    </lineage>
</organism>
<reference evidence="8" key="1">
    <citation type="journal article" date="2021" name="Microbiol. Resour. Announc.">
        <title>LGAAP: Leishmaniinae Genome Assembly and Annotation Pipeline.</title>
        <authorList>
            <person name="Almutairi H."/>
            <person name="Urbaniak M.D."/>
            <person name="Bates M.D."/>
            <person name="Jariyapan N."/>
            <person name="Kwakye-Nuako G."/>
            <person name="Thomaz-Soccol V."/>
            <person name="Al-Salem W.S."/>
            <person name="Dillon R.J."/>
            <person name="Bates P.A."/>
            <person name="Gatherer D."/>
        </authorList>
    </citation>
    <scope>NUCLEOTIDE SEQUENCE [LARGE SCALE GENOMIC DNA]</scope>
</reference>
<keyword evidence="3" id="KW-0445">Lipid transport</keyword>
<dbReference type="KEGG" id="loi:92356909"/>
<comment type="caution">
    <text evidence="7">The sequence shown here is derived from an EMBL/GenBank/DDBJ whole genome shotgun (WGS) entry which is preliminary data.</text>
</comment>
<feature type="region of interest" description="Disordered" evidence="4">
    <location>
        <begin position="133"/>
        <end position="154"/>
    </location>
</feature>
<feature type="region of interest" description="Disordered" evidence="4">
    <location>
        <begin position="4524"/>
        <end position="4545"/>
    </location>
</feature>
<evidence type="ECO:0000313" key="7">
    <source>
        <dbReference type="EMBL" id="KAG5467823.1"/>
    </source>
</evidence>
<proteinExistence type="inferred from homology"/>
<protein>
    <recommendedName>
        <fullName evidence="9">Chorein N-terminal domain-containing protein</fullName>
    </recommendedName>
</protein>
<keyword evidence="8" id="KW-1185">Reference proteome</keyword>
<feature type="region of interest" description="Disordered" evidence="4">
    <location>
        <begin position="2281"/>
        <end position="2304"/>
    </location>
</feature>
<feature type="compositionally biased region" description="Polar residues" evidence="4">
    <location>
        <begin position="723"/>
        <end position="732"/>
    </location>
</feature>
<dbReference type="InterPro" id="IPR009543">
    <property type="entry name" value="VPS13_VAB"/>
</dbReference>
<feature type="region of interest" description="Disordered" evidence="4">
    <location>
        <begin position="4244"/>
        <end position="4265"/>
    </location>
</feature>
<evidence type="ECO:0000256" key="4">
    <source>
        <dbReference type="SAM" id="MobiDB-lite"/>
    </source>
</evidence>
<name>A0A836GPY9_9TRYP</name>
<dbReference type="EMBL" id="JAFHLR010000034">
    <property type="protein sequence ID" value="KAG5467823.1"/>
    <property type="molecule type" value="Genomic_DNA"/>
</dbReference>
<feature type="region of interest" description="Disordered" evidence="4">
    <location>
        <begin position="698"/>
        <end position="758"/>
    </location>
</feature>
<dbReference type="GeneID" id="92356909"/>
<dbReference type="PANTHER" id="PTHR16166:SF93">
    <property type="entry name" value="INTERMEMBRANE LIPID TRANSFER PROTEIN VPS13"/>
    <property type="match status" value="1"/>
</dbReference>
<dbReference type="PANTHER" id="PTHR16166">
    <property type="entry name" value="VACUOLAR PROTEIN SORTING-ASSOCIATED PROTEIN VPS13"/>
    <property type="match status" value="1"/>
</dbReference>
<evidence type="ECO:0000259" key="5">
    <source>
        <dbReference type="Pfam" id="PF12624"/>
    </source>
</evidence>
<dbReference type="InterPro" id="IPR026847">
    <property type="entry name" value="VPS13"/>
</dbReference>
<keyword evidence="2" id="KW-0813">Transport</keyword>
<evidence type="ECO:0000256" key="2">
    <source>
        <dbReference type="ARBA" id="ARBA00022448"/>
    </source>
</evidence>
<dbReference type="GO" id="GO:0006623">
    <property type="term" value="P:protein targeting to vacuole"/>
    <property type="evidence" value="ECO:0007669"/>
    <property type="project" value="TreeGrafter"/>
</dbReference>
<evidence type="ECO:0000256" key="3">
    <source>
        <dbReference type="ARBA" id="ARBA00023055"/>
    </source>
</evidence>
<feature type="region of interest" description="Disordered" evidence="4">
    <location>
        <begin position="4561"/>
        <end position="4594"/>
    </location>
</feature>
<feature type="domain" description="Vacuolar protein sorting-associated protein 13 VPS13 adaptor binding" evidence="6">
    <location>
        <begin position="3876"/>
        <end position="3982"/>
    </location>
</feature>
<dbReference type="Proteomes" id="UP000674143">
    <property type="component" value="Unassembled WGS sequence"/>
</dbReference>
<dbReference type="Pfam" id="PF25036">
    <property type="entry name" value="VPS13_VAB"/>
    <property type="match status" value="1"/>
</dbReference>
<evidence type="ECO:0000259" key="6">
    <source>
        <dbReference type="Pfam" id="PF25036"/>
    </source>
</evidence>
<feature type="region of interest" description="Disordered" evidence="4">
    <location>
        <begin position="945"/>
        <end position="964"/>
    </location>
</feature>
<evidence type="ECO:0000313" key="8">
    <source>
        <dbReference type="Proteomes" id="UP000674143"/>
    </source>
</evidence>
<feature type="compositionally biased region" description="Basic and acidic residues" evidence="4">
    <location>
        <begin position="945"/>
        <end position="958"/>
    </location>
</feature>
<dbReference type="GO" id="GO:0045053">
    <property type="term" value="P:protein retention in Golgi apparatus"/>
    <property type="evidence" value="ECO:0007669"/>
    <property type="project" value="TreeGrafter"/>
</dbReference>
<gene>
    <name evidence="7" type="ORF">LSCM4_00907</name>
</gene>
<feature type="domain" description="Chorein N-terminal" evidence="5">
    <location>
        <begin position="1"/>
        <end position="180"/>
    </location>
</feature>
<feature type="compositionally biased region" description="Gly residues" evidence="4">
    <location>
        <begin position="4527"/>
        <end position="4538"/>
    </location>
</feature>
<dbReference type="Pfam" id="PF12624">
    <property type="entry name" value="VPS13_N"/>
    <property type="match status" value="1"/>
</dbReference>
<dbReference type="InterPro" id="IPR026854">
    <property type="entry name" value="VPS13_N"/>
</dbReference>
<sequence length="4774" mass="519288">MFNKVVADLLTSYLGEYFDNIDREQVKVSIWNGLVHMRNLKVRQDALRFLDVPVCVLMGSIEQLTIAIPWTRLRSESVVVQIRKAHIVVADKETADYSIDQDVREARARKIRELSAIDEALLLAFREGLSRASSSPAAPASVLPRTPDAADSSDNNFTARLKASILNNIRVQVEELRVHYTSCVAGRSPSDDAAFSGGVADDAPTPQSMRSQPSSTAHVDATARPSKQQASLSFQIKEIQTCGCNERFEPAFVAPAERVARQLISFRGLAASLWTGVHEAGEASFLKPFDVTVEFVYQPVYTDMSTPQYMAAVRMDGACSCILTSERCTTCYGLVQYLMHVRQRQALRRLRPIGEPPKANPRAWWRYTLDAVRQQVRYGKAVALASVHRPTPFSWIAYSSMKQQRDRYMRLYMRQQRTALGATGWLEPLTMDEHVEMVALENELSIDVLKLGKQLAIERVSVERIEYEKLLREKKAVVGAGEASTTSPACLSAPPAPLAAPLAKSRWFSFWRSGSQPVASTSYCAGEEASDGLSDEARAELRELVQLMTADRWTDAQRAVIARELGISPEEAKVLAQSDASLPLSTSDPAAANSSKRPPSHRSVPRFVVFLHAAALTVELQSSALSAPTRSAVTLREAEVSIPARDTLAQLALHTLQGGVEWGGVNAVSEPTLPAAYYWGAMERLSITAASLSALDTQPLTQAPTEEEILSIRRPGIRREGSQSDPPSSARRTSGAGDPRTSAADAAEREASRAQSRPRTFSPMEFCWSILPDECRRHAAVQVEWTWRSAQQLTSRTSALHCVRVGLAPVQVVIDVVPLRRLSDFFFTVMWPKTGLSHSAAGGSALDVSQHSSPSADDRHDEDFTALAIPVSAHPSHVEQRCATDAQARLVVLRRKVERLHSIDWSVTVEAILVSLSEVPKVQGCDLALTHVLVRNDAVHRLQRQERLRGEASEEHANPKTSPATMTAAEAAVGSLDTDWIDCTQVQVVAVRLSVFFPTNTASPVAPFSIKRCVLVPDMAIDAVVEHSLLGRCHPHLPLWNLRLSSRGAVSLMWSRTSLSVLTTACSLLADLAASVESKILQRGDAQKGTVQSPESEAVYTFRVRVLPHPTGKKFWHAAREQQGGVDGDDPPHAAGEWESYYKHLYPFSAARPHSKEAARVSLPQLVDVRLGVCVVYHTHRPTFPAQYYTLQKGCTHVSRDGGVTDSGVAATTSVSTGPCVHLYVSQGGRNHEEALASGYSDAKRLLLEALKVPPALLENAVWLRRAVDTWLENADAGAGEKDTPSREQVRTALSRVLMGTQAVPCRYVVFQCASEAEACAVAAALRRCCVSATTPPLLLRPSVQARYDAAVSAAGVRTQPLYGVAFSSPSLRMTCEGTEPTACWDTLKSIGGSADTHQCSRRDAVLSLMSFSLRVDGYRDRQCYELSVADRVALCACISGSASHDKDLNLLDLRSSSSASSTGISGQSGGDASALLMRFASYKRPSPLPSAWRCAMRVGPSAQMQLRVGPALLEWGEAWWDTIGLFTNRLFSEEVIGGYPWWRSSGDDEKAQKKPADGDADLCSTVTANAETRRFKTSELVGNAMIHHVDVAVPALRVNLDLEGAAEAPLLSRDIPVLRLRAFGVVLQSRLTEACHHVQLRAETPQLQWCCPSATEAMPTKANWITLMEADGASTPSESGAANAELSLDWKFHRPPPTLSLSDWLGARDCGGGGVGDAAATGIRDQQELKMVLRRVRLLYWHPLLIHLLRSVQEGLVPRAVALLTREPCWFCAGTLLCPPLSWRIPGKAKAAVSWTHVCKSVTLQSVELQVPRQVDWMAQAVNAALLPPTTHLRLSVTHLLFTDRVQAPAFPSASDPSLAMKAVDNVFDMHFSGIFISHVQPSSGTPFQWCLPSLHVKITQTLFDARGVWAAGVPLHKLYAVVLPSPTESCVLQCSSADLAHVMDVFHASFLQSASLGTERSTSYVVDASAPASLLKAVTEKSTWTLSVQGEATLCVASSRPNSTSNGCQNLPCLLRLSGAAASAAHCTSGELKCSFAAQQVWLGCGTPIIGSSGFSESGEWCLLRVALIHGDGAALANSLALECGWQWQANPCVDSVVAAGATTPVERARFLSVDSVGAVTVTINGEAVALLRSVVVDDPNLRESLMRYVAQAPQSTTTTSPPTPAHEASCGSNSERWAKQMVRMRLQHLQCRIPLSEALTHSSSTAAAVPSAPLRVLSCAVSGIHVELRKNVDATYAVMRVSQLRHCALGDTRGGDSAVTAVALVLEQPSTWRIPLAASPRPRHHAPPHAGVQPLSSMEAPRPRDNTLLEELFGELPAGINNSASQTRVTSVASDFLHVVLDDTPVQSKFILELQSLWIFAPSMMHMSSMMNGMHAHMKSCVTALLGDDKASASPLFSTATTITAPERQRRYVLQLQSGSIALFVGEKEVAVTADPGSFSTALAAAAREAVDTQEMLLLLTEAVTVMWDSVLPEHRRLEDRQTVLLLENTSICAMQGMQRRTVLLERFSIRVQRRLIPMEASCELPAATAKESVEEWCLGLDPLQLTLTQLNYAALLRVALQQTSFLAAVMKYSSSASRSVAAAYAAPGLSATDEQQRLLQQSGTQMNSPAKPRRFLFHLSSLRLRVQADDGADGSGPPTAVYVELNELDAAYYTGQHDWSRVADPGDDLSERGVSLRLAVTLASCLLGTENVIPTLALSAASSGAPAQGACASCSLRIAQDEETLAYRGALQVRQVTVTVETVPMMAWVDLLYTPYLQETVPDYQTAKEHVMQEDLWLNKDLVLSERTPLKVANKLYSLVYLYGNGHTIHMNAARRGHLIFLDEGVTLRVVDAIVCMDASSIEAYVAAGNGSYVVIDRETCTVVPAMTALEKDAAGIRSAEALGMHHQMHTAAELPVKTERESASPRWQRFFGEVQFELRIPEPRSVAGADPILYTGAGSTAIPSAQRTLILYSHMNLCLVKARSAATGEDELTAAFDLAHVGVRSEYVTRQGGTAVDMSNLVSDWAMKVLMTEEARRCTDHTTSSPARTRTIHVNATAGVEVRVRYSDAVFVARAVRHAQAAAARWQDAVRRDVWSGLASLQREWDASGSKSEVSLASYARTQDSRTHGNPSALPTGAGAGSTPLTVSLRVPYVSFFVIDDSQDTDTPLFCFNANEVRVPQCTLDSLYTSAELRFVLQLEYYELSRSHWAPALEPVEVNVSLTSRKNASVMDLYDRKGYSHLSARASSVKLCFSTEVLRNLRQLLMLRNTFDLAGVDALATRGISDDGAAGTSAFHAFKMVQTTGLDVVVQLPECIENPEGVRRRAGAGDGNDTDSSRARVLHAGQEWEFNLPRKQGKELPREHQKIIVQQHQERPSGAPAPRACGAVVSLAAIGVQRVPMGTSGPLQRYILADVSVPLQRQGQKQVLLHTSVIFTNRLSAALLQVAPNASGTYDAVGIVPPASSRCVPVNVLRRRVTLALGSFSSVSTPSSAPHQMKLSSDSIVSLGMSYDSLPCLAGMLFLCVCSSVHGSRSGVRGGSRESGVARIAVGNNFEVFSGKVDKMFFLLRLRESERQPADVLRHPCLSPLRSVIITAEAVVTIRNAVGVPLMVTLLTRRTQVGRRAGLFDTSPDTTVYTQVSSVAVGVDGSHGAIEMDPLEDVCLSVSLQQPNGVALAQWFAAPAGGAATAQYPPACVYTPLDKARRDTRLVLVDPVTKATLVLAIKYEQRDVTLYCPHWIFNETNVPLQLADTTKPHHGDTGRCVAPIAGLSGRTVCTATVAPGEADVSGCGKRLVDRHAGPFLYNSQSSEWCRKKSENSSGSNGLLLRLWETADAGSSGGGPPAGWSDWSSQPLLVQEAAGAQVIVCVSRHKRGAVWVLSCLVEMGHQASAGAYSDTRVVSIRPRWVLVNKSPYTLRFAQQCSSGGNSPPLPTTQTAPFTEAVVNTLVAPAVVGGRLQPHFSFAMCDDTAHNVDQCRWSPPFAIHAVEERYVNLIYQTRVPLAQHWPQTSPGGRKQNTQGVADRLPPLRPEEIQEVDGELFVSREEAKVFNITTYEHKGCMMCVQVEEAAQPPLVLENRTGFTVCFRQRGARRASTVFPRRRKAWTWDVPPAAGQLPAEVELWVLSSDLNRSTASAPKATPPAAPSCVLNFDPQRIWHRSDSVDAFQRELEVVDAATGASSLLFVRVRGVHGISHAVSITTEPTIDAYRTLPFPQLSFALHLSSMYVLCRASNRGEGQLRDMLLLAIEPVDFCFGQGARAPSGPSRSAPTGPREDADGGDVQQIQLRFRRFQVDDERPFAKQRVVAQLIDDRESGLQIERKLLRVTPILCCSVVALRLTPVELHIEDGFITAMVSYAEEVQSGWEALWPSKPSARLSSCGAAQGRQTMLLPWQVDLERELTAAKQHFAGTQGGSSQTSQQRPRLSVPLWSRVVAIQQLAVDPLLVSLSLYRSPGAADDPLWKLAGAASLLIGSTQDTRLQWDAVQRRNVCDTIWHLIFLHRESYVKQMKKQYMSLVNIIGLDTVRSFVSDLLNAYSDTPTGGDGGRNGGPGVGRRQKQRVPCRRAANLLLDRGMRGSRSLSGGAPTSLRSVGVAATPADRASDDMREAEEAPSAITTWLLRVPERMTQLNSQRTMTVAEVARSCAWDDFMAVARTPEIRAFGGCAVARALAQMRATPRHCLRSTEGGGRRPCAAEVVRGAAGTLLPRVACSRCVELEALREARWHSREPTPLPHPVREGFLTWEEFAHHINWYEFVDMCTDEEVRTYASLVCRGASEASWNVCILTTL</sequence>
<evidence type="ECO:0000256" key="1">
    <source>
        <dbReference type="ARBA" id="ARBA00006545"/>
    </source>
</evidence>